<accession>D5V498</accession>
<dbReference type="AlphaFoldDB" id="D5V498"/>
<feature type="transmembrane region" description="Helical" evidence="8">
    <location>
        <begin position="885"/>
        <end position="902"/>
    </location>
</feature>
<evidence type="ECO:0000256" key="3">
    <source>
        <dbReference type="ARBA" id="ARBA00022448"/>
    </source>
</evidence>
<comment type="subcellular location">
    <subcellularLocation>
        <location evidence="1">Cell membrane</location>
        <topology evidence="1">Multi-pass membrane protein</topology>
    </subcellularLocation>
</comment>
<dbReference type="GO" id="GO:0005886">
    <property type="term" value="C:plasma membrane"/>
    <property type="evidence" value="ECO:0007669"/>
    <property type="project" value="UniProtKB-SubCell"/>
</dbReference>
<evidence type="ECO:0000256" key="1">
    <source>
        <dbReference type="ARBA" id="ARBA00004651"/>
    </source>
</evidence>
<evidence type="ECO:0000256" key="4">
    <source>
        <dbReference type="ARBA" id="ARBA00022475"/>
    </source>
</evidence>
<keyword evidence="4" id="KW-1003">Cell membrane</keyword>
<evidence type="ECO:0000256" key="2">
    <source>
        <dbReference type="ARBA" id="ARBA00010942"/>
    </source>
</evidence>
<dbReference type="KEGG" id="ant:Arnit_0164"/>
<dbReference type="PANTHER" id="PTHR32063:SF19">
    <property type="entry name" value="CATION EFFLUX SYSTEM PROTEIN CUSA"/>
    <property type="match status" value="1"/>
</dbReference>
<feature type="transmembrane region" description="Helical" evidence="8">
    <location>
        <begin position="971"/>
        <end position="987"/>
    </location>
</feature>
<dbReference type="Gene3D" id="1.20.1640.10">
    <property type="entry name" value="Multidrug efflux transporter AcrB transmembrane domain"/>
    <property type="match status" value="2"/>
</dbReference>
<proteinExistence type="inferred from homology"/>
<dbReference type="InterPro" id="IPR001036">
    <property type="entry name" value="Acrflvin-R"/>
</dbReference>
<dbReference type="SUPFAM" id="SSF82693">
    <property type="entry name" value="Multidrug efflux transporter AcrB pore domain, PN1, PN2, PC1 and PC2 subdomains"/>
    <property type="match status" value="2"/>
</dbReference>
<dbReference type="Gene3D" id="3.30.2090.10">
    <property type="entry name" value="Multidrug efflux transporter AcrB TolC docking domain, DN and DC subdomains"/>
    <property type="match status" value="2"/>
</dbReference>
<dbReference type="HOGENOM" id="CLU_002755_1_2_7"/>
<dbReference type="InterPro" id="IPR004763">
    <property type="entry name" value="CusA-like"/>
</dbReference>
<dbReference type="EMBL" id="CP001999">
    <property type="protein sequence ID" value="ADG91831.1"/>
    <property type="molecule type" value="Genomic_DNA"/>
</dbReference>
<keyword evidence="10" id="KW-1185">Reference proteome</keyword>
<reference evidence="9 10" key="1">
    <citation type="journal article" date="2010" name="Stand. Genomic Sci.">
        <title>Complete genome sequence of Arcobacter nitrofigilis type strain (CI).</title>
        <authorList>
            <person name="Pati A."/>
            <person name="Gronow S."/>
            <person name="Lapidus A."/>
            <person name="Copeland A."/>
            <person name="Glavina Del Rio T."/>
            <person name="Nolan M."/>
            <person name="Lucas S."/>
            <person name="Tice H."/>
            <person name="Cheng J.F."/>
            <person name="Han C."/>
            <person name="Chertkov O."/>
            <person name="Bruce D."/>
            <person name="Tapia R."/>
            <person name="Goodwin L."/>
            <person name="Pitluck S."/>
            <person name="Liolios K."/>
            <person name="Ivanova N."/>
            <person name="Mavromatis K."/>
            <person name="Chen A."/>
            <person name="Palaniappan K."/>
            <person name="Land M."/>
            <person name="Hauser L."/>
            <person name="Chang Y.J."/>
            <person name="Jeffries C.D."/>
            <person name="Detter J.C."/>
            <person name="Rohde M."/>
            <person name="Goker M."/>
            <person name="Bristow J."/>
            <person name="Eisen J.A."/>
            <person name="Markowitz V."/>
            <person name="Hugenholtz P."/>
            <person name="Klenk H.P."/>
            <person name="Kyrpides N.C."/>
        </authorList>
    </citation>
    <scope>NUCLEOTIDE SEQUENCE [LARGE SCALE GENOMIC DNA]</scope>
    <source>
        <strain evidence="10">ATCC 33309 / DSM 7299 / CCUG 15893 / LMG 7604 / NCTC 12251 / CI</strain>
    </source>
</reference>
<dbReference type="NCBIfam" id="TIGR00914">
    <property type="entry name" value="2A0601"/>
    <property type="match status" value="1"/>
</dbReference>
<dbReference type="RefSeq" id="WP_013133976.1">
    <property type="nucleotide sequence ID" value="NC_014166.1"/>
</dbReference>
<keyword evidence="3" id="KW-0813">Transport</keyword>
<comment type="similarity">
    <text evidence="2">Belongs to the resistance-nodulation-cell division (RND) (TC 2.A.6) family.</text>
</comment>
<feature type="transmembrane region" description="Helical" evidence="8">
    <location>
        <begin position="859"/>
        <end position="878"/>
    </location>
</feature>
<keyword evidence="5 8" id="KW-0812">Transmembrane</keyword>
<evidence type="ECO:0000256" key="5">
    <source>
        <dbReference type="ARBA" id="ARBA00022692"/>
    </source>
</evidence>
<feature type="transmembrane region" description="Helical" evidence="8">
    <location>
        <begin position="357"/>
        <end position="378"/>
    </location>
</feature>
<dbReference type="Gene3D" id="3.30.70.1440">
    <property type="entry name" value="Multidrug efflux transporter AcrB pore domain"/>
    <property type="match status" value="1"/>
</dbReference>
<dbReference type="GO" id="GO:0042910">
    <property type="term" value="F:xenobiotic transmembrane transporter activity"/>
    <property type="evidence" value="ECO:0007669"/>
    <property type="project" value="TreeGrafter"/>
</dbReference>
<dbReference type="InterPro" id="IPR027463">
    <property type="entry name" value="AcrB_DN_DC_subdom"/>
</dbReference>
<keyword evidence="6 8" id="KW-1133">Transmembrane helix</keyword>
<feature type="transmembrane region" description="Helical" evidence="8">
    <location>
        <begin position="999"/>
        <end position="1026"/>
    </location>
</feature>
<sequence length="1039" mass="116846" precursor="true">MVEYIINKSVQNKFLVLFSVLILTVASIWAVKNSSLDALPDLSPPQVIVQVKWAGQSPKTIEEQVSYPLISNLMSLPNIDTVRAMSSFQNALIYIIFKDGTDIYDSRNRILEQLSQLQGTFPDGVNVAIGPDATGVGWAYEYALKSKTKSLDELKTLQDYYYKYALLGVDGVSEIASVGGFIKNYEITLNQDKLVQYNLSINDVKKALVSNNDEKGGRIILENGYEHMIQARGYLKSVVDIENITVKTFGSTPLKIKDIADVNITSSNRRGMADLNGEGETVGGIVVVRFGENPYKVIKAVKEKLKTLHVDDVEVVETYDRSSLIDKAIDTLKHTLLEESIIVIVVTALFLFHFRSALIIIITLPITVLFTFLCMKFFSMGSNIMSLGGIAIAIGAMVDATIVMVENAHKYLQGKENISNKQRIEIIIKSAKQVGRPIFFALLLVVVSFLPIFALTGQEGRLFSPLAFTKSFAMISGAVLSITLVPILMIFFIRGKIMDEKRNYLNKFFIALYSPLLKFSLRFRYVVVALFIGTLILAYPVYKKQNWEFMPMMNEQTFMYMPVTPYGIGIDLAKELTQKTDKILKSFPEVQTVFGKAGRADSATDPAPLAMIETIIQFKPQDQWREGMTYKKLMQEMDDKLRVTGLVNSWTYPIRGRIDMLLTGIRTPLGIKLYGNDHQKLEAVALKIEQKLKKFDKTLSVSSDKINSGYYLNIDLNEEMLSRYGITKNDILSTVSLGVAGAKISTYLDALERYPISLRYETTQREDITSLENLQVKTKLGFQPLRMFAELKYEEGPSVIKSEKGLNVNFIYITPKSDVSVKEYKDKAQELLKDIKLPSGFYYEWAGQSEYLESAMKKLAYIIPLTFVIIFILIFFALRNITYTVIIFFTLPFALTGGIFYLDYLNFNISIAVIVGFLALLGVAAETSIVMLVYLHEAMLELKDKCISLDDDKHIFHAIYKGAVLRLRPKLMTLFAILGGLVPIMYIDGVGSEVMQRIAAPMIGGMISSAFLTLIIIPSVFFILALKKRDKILEQELSH</sequence>
<dbReference type="eggNOG" id="COG3696">
    <property type="taxonomic scope" value="Bacteria"/>
</dbReference>
<feature type="transmembrane region" description="Helical" evidence="8">
    <location>
        <begin position="438"/>
        <end position="457"/>
    </location>
</feature>
<name>D5V498_ARCNC</name>
<gene>
    <name evidence="9" type="ordered locus">Arnit_0164</name>
</gene>
<evidence type="ECO:0000256" key="8">
    <source>
        <dbReference type="SAM" id="Phobius"/>
    </source>
</evidence>
<dbReference type="Gene3D" id="3.30.70.1320">
    <property type="entry name" value="Multidrug efflux transporter AcrB pore domain like"/>
    <property type="match status" value="1"/>
</dbReference>
<evidence type="ECO:0000313" key="10">
    <source>
        <dbReference type="Proteomes" id="UP000000939"/>
    </source>
</evidence>
<protein>
    <submittedName>
        <fullName evidence="9">Heavy metal efflux pump, CzcA family</fullName>
    </submittedName>
</protein>
<evidence type="ECO:0000313" key="9">
    <source>
        <dbReference type="EMBL" id="ADG91831.1"/>
    </source>
</evidence>
<keyword evidence="7 8" id="KW-0472">Membrane</keyword>
<dbReference type="STRING" id="572480.Arnit_0164"/>
<feature type="transmembrane region" description="Helical" evidence="8">
    <location>
        <begin position="908"/>
        <end position="935"/>
    </location>
</feature>
<feature type="transmembrane region" description="Helical" evidence="8">
    <location>
        <begin position="472"/>
        <end position="493"/>
    </location>
</feature>
<dbReference type="GO" id="GO:0008324">
    <property type="term" value="F:monoatomic cation transmembrane transporter activity"/>
    <property type="evidence" value="ECO:0007669"/>
    <property type="project" value="InterPro"/>
</dbReference>
<dbReference type="OrthoDB" id="9798415at2"/>
<dbReference type="SUPFAM" id="SSF82866">
    <property type="entry name" value="Multidrug efflux transporter AcrB transmembrane domain"/>
    <property type="match status" value="2"/>
</dbReference>
<feature type="transmembrane region" description="Helical" evidence="8">
    <location>
        <begin position="335"/>
        <end position="352"/>
    </location>
</feature>
<dbReference type="Gene3D" id="3.30.70.1430">
    <property type="entry name" value="Multidrug efflux transporter AcrB pore domain"/>
    <property type="match status" value="2"/>
</dbReference>
<dbReference type="SUPFAM" id="SSF82714">
    <property type="entry name" value="Multidrug efflux transporter AcrB TolC docking domain, DN and DC subdomains"/>
    <property type="match status" value="2"/>
</dbReference>
<evidence type="ECO:0000256" key="6">
    <source>
        <dbReference type="ARBA" id="ARBA00022989"/>
    </source>
</evidence>
<feature type="transmembrane region" description="Helical" evidence="8">
    <location>
        <begin position="523"/>
        <end position="542"/>
    </location>
</feature>
<dbReference type="Pfam" id="PF00873">
    <property type="entry name" value="ACR_tran"/>
    <property type="match status" value="1"/>
</dbReference>
<dbReference type="PRINTS" id="PR00702">
    <property type="entry name" value="ACRIFLAVINRP"/>
</dbReference>
<organism evidence="9 10">
    <name type="scientific">Arcobacter nitrofigilis (strain ATCC 33309 / DSM 7299 / CCUG 15893 / LMG 7604 / NCTC 12251 / CI)</name>
    <name type="common">Campylobacter nitrofigilis</name>
    <dbReference type="NCBI Taxonomy" id="572480"/>
    <lineage>
        <taxon>Bacteria</taxon>
        <taxon>Pseudomonadati</taxon>
        <taxon>Campylobacterota</taxon>
        <taxon>Epsilonproteobacteria</taxon>
        <taxon>Campylobacterales</taxon>
        <taxon>Arcobacteraceae</taxon>
        <taxon>Arcobacter</taxon>
    </lineage>
</organism>
<dbReference type="PANTHER" id="PTHR32063">
    <property type="match status" value="1"/>
</dbReference>
<dbReference type="Proteomes" id="UP000000939">
    <property type="component" value="Chromosome"/>
</dbReference>
<evidence type="ECO:0000256" key="7">
    <source>
        <dbReference type="ARBA" id="ARBA00023136"/>
    </source>
</evidence>
<feature type="transmembrane region" description="Helical" evidence="8">
    <location>
        <begin position="384"/>
        <end position="405"/>
    </location>
</feature>